<dbReference type="PANTHER" id="PTHR47197:SF3">
    <property type="entry name" value="DIHYDRO-HEME D1 DEHYDROGENASE"/>
    <property type="match status" value="1"/>
</dbReference>
<protein>
    <submittedName>
        <fullName evidence="3">YVTN family beta-propeller protein</fullName>
    </submittedName>
</protein>
<feature type="chain" id="PRO_5046824478" evidence="2">
    <location>
        <begin position="34"/>
        <end position="403"/>
    </location>
</feature>
<dbReference type="SUPFAM" id="SSF51004">
    <property type="entry name" value="C-terminal (heme d1) domain of cytochrome cd1-nitrite reductase"/>
    <property type="match status" value="1"/>
</dbReference>
<dbReference type="InterPro" id="IPR015943">
    <property type="entry name" value="WD40/YVTN_repeat-like_dom_sf"/>
</dbReference>
<dbReference type="Proteomes" id="UP001235094">
    <property type="component" value="Unassembled WGS sequence"/>
</dbReference>
<gene>
    <name evidence="3" type="ORF">QOZ99_002347</name>
</gene>
<dbReference type="PROSITE" id="PS51318">
    <property type="entry name" value="TAT"/>
    <property type="match status" value="1"/>
</dbReference>
<feature type="compositionally biased region" description="Pro residues" evidence="1">
    <location>
        <begin position="336"/>
        <end position="352"/>
    </location>
</feature>
<evidence type="ECO:0000256" key="1">
    <source>
        <dbReference type="SAM" id="MobiDB-lite"/>
    </source>
</evidence>
<dbReference type="RefSeq" id="WP_306890130.1">
    <property type="nucleotide sequence ID" value="NZ_JAUSVR010000006.1"/>
</dbReference>
<feature type="region of interest" description="Disordered" evidence="1">
    <location>
        <begin position="335"/>
        <end position="403"/>
    </location>
</feature>
<keyword evidence="2" id="KW-0732">Signal</keyword>
<evidence type="ECO:0000313" key="4">
    <source>
        <dbReference type="Proteomes" id="UP001235094"/>
    </source>
</evidence>
<keyword evidence="4" id="KW-1185">Reference proteome</keyword>
<reference evidence="3 4" key="1">
    <citation type="submission" date="2023-07" db="EMBL/GenBank/DDBJ databases">
        <title>Genomic Encyclopedia of Type Strains, Phase IV (KMG-IV): sequencing the most valuable type-strain genomes for metagenomic binning, comparative biology and taxonomic classification.</title>
        <authorList>
            <person name="Goeker M."/>
        </authorList>
    </citation>
    <scope>NUCLEOTIDE SEQUENCE [LARGE SCALE GENOMIC DNA]</scope>
    <source>
        <strain evidence="3 4">DSM 15561</strain>
    </source>
</reference>
<feature type="compositionally biased region" description="Low complexity" evidence="1">
    <location>
        <begin position="367"/>
        <end position="382"/>
    </location>
</feature>
<accession>A0ABU0LRW6</accession>
<dbReference type="InterPro" id="IPR051200">
    <property type="entry name" value="Host-pathogen_enzymatic-act"/>
</dbReference>
<evidence type="ECO:0000313" key="3">
    <source>
        <dbReference type="EMBL" id="MDQ0511450.1"/>
    </source>
</evidence>
<sequence length="403" mass="40921">MSTASYARSRLGFMRSAALAVLALAACGSAASADPEFVRSAKPGEGLYEIVYSAPLGRVYVAAAGTRGAKETFVLALDPVTLETRETIALGDDPVFGLGINNKTKTLYGTQTRDGALAVIDLATGKVVAKIAKGEKAHVREVAVDEANNRAYVTITGRRDTPSSVWVVDGARNEVVDTIDNLPGSVTGIAFDAKGNRLFLSAMEGNQVHVVDLATKQVKSFPSGGEGAINLAYDPSGDRIFVAHQGSGEVVALDARDGTIVKEIPTGGGALSVAIDAGRSILYVANRTGGYVTLVDTKTLEPIANVVTGSAPQTVAVDAASGNVYVTNKLKAVARPRPPAPPAGATPAPQPTSAPVAAPAGSPPAAAPVAGAPAAGAPASGEARARPVPLVDPFGDTVALIKP</sequence>
<feature type="signal peptide" evidence="2">
    <location>
        <begin position="1"/>
        <end position="33"/>
    </location>
</feature>
<dbReference type="EMBL" id="JAUSVR010000006">
    <property type="protein sequence ID" value="MDQ0511450.1"/>
    <property type="molecule type" value="Genomic_DNA"/>
</dbReference>
<dbReference type="InterPro" id="IPR011048">
    <property type="entry name" value="Haem_d1_sf"/>
</dbReference>
<dbReference type="InterPro" id="IPR006311">
    <property type="entry name" value="TAT_signal"/>
</dbReference>
<dbReference type="Gene3D" id="2.130.10.10">
    <property type="entry name" value="YVTN repeat-like/Quinoprotein amine dehydrogenase"/>
    <property type="match status" value="1"/>
</dbReference>
<organism evidence="3 4">
    <name type="scientific">Ancylobacter amanitiformis</name>
    <dbReference type="NCBI Taxonomy" id="217069"/>
    <lineage>
        <taxon>Bacteria</taxon>
        <taxon>Pseudomonadati</taxon>
        <taxon>Pseudomonadota</taxon>
        <taxon>Alphaproteobacteria</taxon>
        <taxon>Hyphomicrobiales</taxon>
        <taxon>Xanthobacteraceae</taxon>
        <taxon>Ancylobacter</taxon>
    </lineage>
</organism>
<name>A0ABU0LRW6_9HYPH</name>
<dbReference type="PANTHER" id="PTHR47197">
    <property type="entry name" value="PROTEIN NIRF"/>
    <property type="match status" value="1"/>
</dbReference>
<proteinExistence type="predicted"/>
<evidence type="ECO:0000256" key="2">
    <source>
        <dbReference type="SAM" id="SignalP"/>
    </source>
</evidence>
<comment type="caution">
    <text evidence="3">The sequence shown here is derived from an EMBL/GenBank/DDBJ whole genome shotgun (WGS) entry which is preliminary data.</text>
</comment>